<feature type="region of interest" description="Disordered" evidence="1">
    <location>
        <begin position="1"/>
        <end position="38"/>
    </location>
</feature>
<feature type="compositionally biased region" description="Basic residues" evidence="1">
    <location>
        <begin position="317"/>
        <end position="328"/>
    </location>
</feature>
<evidence type="ECO:0000313" key="3">
    <source>
        <dbReference type="Proteomes" id="UP000326924"/>
    </source>
</evidence>
<protein>
    <submittedName>
        <fullName evidence="2">Uncharacterized protein</fullName>
    </submittedName>
</protein>
<evidence type="ECO:0000256" key="1">
    <source>
        <dbReference type="SAM" id="MobiDB-lite"/>
    </source>
</evidence>
<keyword evidence="3" id="KW-1185">Reference proteome</keyword>
<gene>
    <name evidence="2" type="ORF">FN846DRAFT_902217</name>
</gene>
<name>A0A5J5F9Z4_9PEZI</name>
<feature type="region of interest" description="Disordered" evidence="1">
    <location>
        <begin position="236"/>
        <end position="269"/>
    </location>
</feature>
<comment type="caution">
    <text evidence="2">The sequence shown here is derived from an EMBL/GenBank/DDBJ whole genome shotgun (WGS) entry which is preliminary data.</text>
</comment>
<dbReference type="Proteomes" id="UP000326924">
    <property type="component" value="Unassembled WGS sequence"/>
</dbReference>
<evidence type="ECO:0000313" key="2">
    <source>
        <dbReference type="EMBL" id="KAA8914314.1"/>
    </source>
</evidence>
<dbReference type="InParanoid" id="A0A5J5F9Z4"/>
<sequence length="369" mass="41029">MNGTEYKPTYPTPNPRKHPRHRDQRDSSSDTDSDDGDHDVAAINQLRSSVEELQTEMEAFVKVQSERIKALRSGINALESCRVTKRSRRRIDKLRSLPTPPTTALRHVANGFATQTTHTLCANSPRSPLANRSSGKERSVAGAAPADGFSEQKQAEPLTAKQKEKLPLSVTPLCDWEEGDDTDCNEILPFAHRRPHRVSVDSTETMVHEDAPANLTAPASPIPPVKRAVIFSDSPIALSSSPPPQMEPEVDDSDVPAVRRRRPKRKTKEVDYNLFRMADKAFGTDFRIPLPRETVEDEYNPQANDGALNDSSPRKPGVGRKRGPKLKPKFRDPKSSYYEDASPSSQRAADTIKVSKTPLVPARSLQIRF</sequence>
<feature type="compositionally biased region" description="Basic residues" evidence="1">
    <location>
        <begin position="258"/>
        <end position="267"/>
    </location>
</feature>
<feature type="compositionally biased region" description="Polar residues" evidence="1">
    <location>
        <begin position="119"/>
        <end position="133"/>
    </location>
</feature>
<feature type="region of interest" description="Disordered" evidence="1">
    <location>
        <begin position="119"/>
        <end position="164"/>
    </location>
</feature>
<reference evidence="2 3" key="1">
    <citation type="submission" date="2019-09" db="EMBL/GenBank/DDBJ databases">
        <title>Draft genome of the ectomycorrhizal ascomycete Sphaerosporella brunnea.</title>
        <authorList>
            <consortium name="DOE Joint Genome Institute"/>
            <person name="Benucci G.M."/>
            <person name="Marozzi G."/>
            <person name="Antonielli L."/>
            <person name="Sanchez S."/>
            <person name="Marco P."/>
            <person name="Wang X."/>
            <person name="Falini L.B."/>
            <person name="Barry K."/>
            <person name="Haridas S."/>
            <person name="Lipzen A."/>
            <person name="Labutti K."/>
            <person name="Grigoriev I.V."/>
            <person name="Murat C."/>
            <person name="Martin F."/>
            <person name="Albertini E."/>
            <person name="Donnini D."/>
            <person name="Bonito G."/>
        </authorList>
    </citation>
    <scope>NUCLEOTIDE SEQUENCE [LARGE SCALE GENOMIC DNA]</scope>
    <source>
        <strain evidence="2 3">Sb_GMNB300</strain>
    </source>
</reference>
<organism evidence="2 3">
    <name type="scientific">Sphaerosporella brunnea</name>
    <dbReference type="NCBI Taxonomy" id="1250544"/>
    <lineage>
        <taxon>Eukaryota</taxon>
        <taxon>Fungi</taxon>
        <taxon>Dikarya</taxon>
        <taxon>Ascomycota</taxon>
        <taxon>Pezizomycotina</taxon>
        <taxon>Pezizomycetes</taxon>
        <taxon>Pezizales</taxon>
        <taxon>Pyronemataceae</taxon>
        <taxon>Sphaerosporella</taxon>
    </lineage>
</organism>
<dbReference type="AlphaFoldDB" id="A0A5J5F9Z4"/>
<feature type="region of interest" description="Disordered" evidence="1">
    <location>
        <begin position="293"/>
        <end position="357"/>
    </location>
</feature>
<accession>A0A5J5F9Z4</accession>
<proteinExistence type="predicted"/>
<dbReference type="EMBL" id="VXIS01000007">
    <property type="protein sequence ID" value="KAA8914314.1"/>
    <property type="molecule type" value="Genomic_DNA"/>
</dbReference>